<feature type="region of interest" description="Disordered" evidence="2">
    <location>
        <begin position="1"/>
        <end position="85"/>
    </location>
</feature>
<dbReference type="PANTHER" id="PTHR43941:SF1">
    <property type="entry name" value="STRUCTURAL MAINTENANCE OF CHROMOSOMES PROTEIN 2"/>
    <property type="match status" value="1"/>
</dbReference>
<keyword evidence="4" id="KW-1185">Reference proteome</keyword>
<dbReference type="GO" id="GO:0000796">
    <property type="term" value="C:condensin complex"/>
    <property type="evidence" value="ECO:0007669"/>
    <property type="project" value="TreeGrafter"/>
</dbReference>
<feature type="coiled-coil region" evidence="1">
    <location>
        <begin position="126"/>
        <end position="153"/>
    </location>
</feature>
<feature type="region of interest" description="Disordered" evidence="2">
    <location>
        <begin position="387"/>
        <end position="418"/>
    </location>
</feature>
<dbReference type="GO" id="GO:0000785">
    <property type="term" value="C:chromatin"/>
    <property type="evidence" value="ECO:0007669"/>
    <property type="project" value="TreeGrafter"/>
</dbReference>
<protein>
    <submittedName>
        <fullName evidence="3">Uncharacterized protein</fullName>
    </submittedName>
</protein>
<feature type="region of interest" description="Disordered" evidence="2">
    <location>
        <begin position="1218"/>
        <end position="1240"/>
    </location>
</feature>
<feature type="coiled-coil region" evidence="1">
    <location>
        <begin position="323"/>
        <end position="374"/>
    </location>
</feature>
<evidence type="ECO:0000256" key="2">
    <source>
        <dbReference type="SAM" id="MobiDB-lite"/>
    </source>
</evidence>
<proteinExistence type="predicted"/>
<name>A0AA40BM21_9PEZI</name>
<feature type="compositionally biased region" description="Polar residues" evidence="2">
    <location>
        <begin position="1"/>
        <end position="12"/>
    </location>
</feature>
<feature type="region of interest" description="Disordered" evidence="2">
    <location>
        <begin position="975"/>
        <end position="995"/>
    </location>
</feature>
<accession>A0AA40BM21</accession>
<dbReference type="Proteomes" id="UP001172159">
    <property type="component" value="Unassembled WGS sequence"/>
</dbReference>
<feature type="region of interest" description="Disordered" evidence="2">
    <location>
        <begin position="1261"/>
        <end position="1389"/>
    </location>
</feature>
<feature type="compositionally biased region" description="Basic residues" evidence="2">
    <location>
        <begin position="1300"/>
        <end position="1310"/>
    </location>
</feature>
<evidence type="ECO:0000313" key="3">
    <source>
        <dbReference type="EMBL" id="KAK0736720.1"/>
    </source>
</evidence>
<evidence type="ECO:0000256" key="1">
    <source>
        <dbReference type="SAM" id="Coils"/>
    </source>
</evidence>
<dbReference type="GO" id="GO:0000793">
    <property type="term" value="C:condensed chromosome"/>
    <property type="evidence" value="ECO:0007669"/>
    <property type="project" value="TreeGrafter"/>
</dbReference>
<gene>
    <name evidence="3" type="ORF">B0T21DRAFT_411865</name>
</gene>
<comment type="caution">
    <text evidence="3">The sequence shown here is derived from an EMBL/GenBank/DDBJ whole genome shotgun (WGS) entry which is preliminary data.</text>
</comment>
<reference evidence="3" key="1">
    <citation type="submission" date="2023-06" db="EMBL/GenBank/DDBJ databases">
        <title>Genome-scale phylogeny and comparative genomics of the fungal order Sordariales.</title>
        <authorList>
            <consortium name="Lawrence Berkeley National Laboratory"/>
            <person name="Hensen N."/>
            <person name="Bonometti L."/>
            <person name="Westerberg I."/>
            <person name="Brannstrom I.O."/>
            <person name="Guillou S."/>
            <person name="Cros-Aarteil S."/>
            <person name="Calhoun S."/>
            <person name="Haridas S."/>
            <person name="Kuo A."/>
            <person name="Mondo S."/>
            <person name="Pangilinan J."/>
            <person name="Riley R."/>
            <person name="Labutti K."/>
            <person name="Andreopoulos B."/>
            <person name="Lipzen A."/>
            <person name="Chen C."/>
            <person name="Yanf M."/>
            <person name="Daum C."/>
            <person name="Ng V."/>
            <person name="Clum A."/>
            <person name="Steindorff A."/>
            <person name="Ohm R."/>
            <person name="Martin F."/>
            <person name="Silar P."/>
            <person name="Natvig D."/>
            <person name="Lalanne C."/>
            <person name="Gautier V."/>
            <person name="Ament-Velasquez S.L."/>
            <person name="Kruys A."/>
            <person name="Hutchinson M.I."/>
            <person name="Powell A.J."/>
            <person name="Barry K."/>
            <person name="Miller A.N."/>
            <person name="Grigoriev I.V."/>
            <person name="Debuchy R."/>
            <person name="Gladieux P."/>
            <person name="Thoren M.H."/>
            <person name="Johannesson H."/>
        </authorList>
    </citation>
    <scope>NUCLEOTIDE SEQUENCE</scope>
    <source>
        <strain evidence="3">CBS 540.89</strain>
    </source>
</reference>
<feature type="coiled-coil region" evidence="1">
    <location>
        <begin position="610"/>
        <end position="949"/>
    </location>
</feature>
<dbReference type="GO" id="GO:0007076">
    <property type="term" value="P:mitotic chromosome condensation"/>
    <property type="evidence" value="ECO:0007669"/>
    <property type="project" value="TreeGrafter"/>
</dbReference>
<feature type="compositionally biased region" description="Low complexity" evidence="2">
    <location>
        <begin position="1276"/>
        <end position="1286"/>
    </location>
</feature>
<keyword evidence="1" id="KW-0175">Coiled coil</keyword>
<feature type="compositionally biased region" description="Basic and acidic residues" evidence="2">
    <location>
        <begin position="1366"/>
        <end position="1389"/>
    </location>
</feature>
<dbReference type="PANTHER" id="PTHR43941">
    <property type="entry name" value="STRUCTURAL MAINTENANCE OF CHROMOSOMES PROTEIN 2"/>
    <property type="match status" value="1"/>
</dbReference>
<organism evidence="3 4">
    <name type="scientific">Apiosordaria backusii</name>
    <dbReference type="NCBI Taxonomy" id="314023"/>
    <lineage>
        <taxon>Eukaryota</taxon>
        <taxon>Fungi</taxon>
        <taxon>Dikarya</taxon>
        <taxon>Ascomycota</taxon>
        <taxon>Pezizomycotina</taxon>
        <taxon>Sordariomycetes</taxon>
        <taxon>Sordariomycetidae</taxon>
        <taxon>Sordariales</taxon>
        <taxon>Lasiosphaeriaceae</taxon>
        <taxon>Apiosordaria</taxon>
    </lineage>
</organism>
<feature type="compositionally biased region" description="Basic and acidic residues" evidence="2">
    <location>
        <begin position="401"/>
        <end position="415"/>
    </location>
</feature>
<dbReference type="GO" id="GO:0003682">
    <property type="term" value="F:chromatin binding"/>
    <property type="evidence" value="ECO:0007669"/>
    <property type="project" value="TreeGrafter"/>
</dbReference>
<dbReference type="EMBL" id="JAUKTV010000006">
    <property type="protein sequence ID" value="KAK0736720.1"/>
    <property type="molecule type" value="Genomic_DNA"/>
</dbReference>
<evidence type="ECO:0000313" key="4">
    <source>
        <dbReference type="Proteomes" id="UP001172159"/>
    </source>
</evidence>
<feature type="compositionally biased region" description="Polar residues" evidence="2">
    <location>
        <begin position="1218"/>
        <end position="1227"/>
    </location>
</feature>
<dbReference type="Gene3D" id="1.10.287.1490">
    <property type="match status" value="1"/>
</dbReference>
<sequence>MASNARNPTSNARRGGRSGWGRPKVSGSGRNRRDDEEDDHQQPNKEQTWVSLLSDDEDEEDVSPSQKRDVSHVDAPNDSPAAKRMASVLASGNNRSPFRAAGPAFSSTALVLHQGSPSSTQVPATVNQLAAQLHQKQDENAQLVEKIDDLRLISAEKDQEIASLRAIIDGMQKAAADDYASVTGRPAQQLVSEHQLTGAALISPCNTCAETNELKQKLADVQLALSKSRNTVVGQHDEIKALMEEANANKTALIQERAMVAQHKLSIDQLGLKLAAEQATAKDIPGTLAENQVVIEHLKQQLSVRDQELSDARESSMFRGETNDVLESQVTKHQEELVRANNDRLIIKNMGQTIEDLKKQLANGQAELHNARTTIFVNGAVIQDLKEQAASSQGAGSGNPAHDKDKQPDDDKEALKSATSQCEELNVKLREAETEIENLTLRLKKVEHDYYELRQTYLKDEKDKEGLRNDLLSAWDKHDEMNAETVNLRRKVESQQAKIVEYEKKLEQQQEEVILRETMLEQQRQSFEEEKKVMHTSIKSLQERLTQSETDPEMEALRKTVQDLNGQVGCLQSERDLAVQEMTKHKANEHRQAAQLQAIKSALEMSQSHVQSLMNQLEKSSQHIKALEAHCQQIEAQLIAAENMAKEAEAKTAQVTNQFENYKEESAYLKQQEINQHSQNINQLNATIFNSQQHIQALEARIADLQNRHDASTRGSINQPAIQAQIAHLQSQLMQKNDEIAAANAQLDRVFSQYQELSDERAEDKRKIAALVQQNQVLGSHIEALVTERNQAAQELADVKVALVRAETEVQQNQVVGTPSGDLQTTVKERDQALQELEDTKVELGKAKADIQFLIEQSIALEEGTDDPRFAHMESSGQRVKELEAELGAVSREKDKALQKLKALAAQLGNVSRERDETFQQLEVSRAALAGFQTRVEDLQNQLSEAETHQDLDPAAREALVKARAVQSARDISDDRVNGSFSMKPNTDDADDDLPMPLRAERLPESSFKTLKKENLQNIIRHLEDEHEGFDDTVRTLTTRIKGQRIKVLAWEKEAKVWKAIARAKDKFIDQVLARLFGNSHGTVGRGNPEDETMMDIKDESDFYQSGGENEPETRNVDMKDPTLSQKTLVVTFGPTRRGYKGWKEADDHDFDRYDPNTSMGLRVAMLTEQGKKIYSSLRKYGKLPAAVKCARVPATPTSTTATQLEEILVVDDETYSRYTASQETSPPTGPLGPALRSASASRAGQADYALAPPVEFGVARRGGAAAQTSSPHDPSSTQGSSQTSTNAVYPAPSWPSRSARGKYTSHRFRPSATPTRAGPSRPPRPHVPTSTPPIWHADDVDQEPGVDMDTLGAGFTMESIEQDPELPRGSKEKGKEKAGPRSQEEYEG</sequence>